<gene>
    <name evidence="1" type="ORF">MANES_17G028600</name>
</gene>
<accession>A0A2C9U577</accession>
<organism evidence="1">
    <name type="scientific">Manihot esculenta</name>
    <name type="common">Cassava</name>
    <name type="synonym">Jatropha manihot</name>
    <dbReference type="NCBI Taxonomy" id="3983"/>
    <lineage>
        <taxon>Eukaryota</taxon>
        <taxon>Viridiplantae</taxon>
        <taxon>Streptophyta</taxon>
        <taxon>Embryophyta</taxon>
        <taxon>Tracheophyta</taxon>
        <taxon>Spermatophyta</taxon>
        <taxon>Magnoliopsida</taxon>
        <taxon>eudicotyledons</taxon>
        <taxon>Gunneridae</taxon>
        <taxon>Pentapetalae</taxon>
        <taxon>rosids</taxon>
        <taxon>fabids</taxon>
        <taxon>Malpighiales</taxon>
        <taxon>Euphorbiaceae</taxon>
        <taxon>Crotonoideae</taxon>
        <taxon>Manihoteae</taxon>
        <taxon>Manihot</taxon>
    </lineage>
</organism>
<sequence>MLCMALISPRDSRTCASTLLSTELIHHRRRSLYSIGSPRVVGQSASAYSTALSRQVLFWQVLFAVDC</sequence>
<name>A0A2C9U577_MANES</name>
<reference evidence="1" key="1">
    <citation type="submission" date="2016-02" db="EMBL/GenBank/DDBJ databases">
        <title>WGS assembly of Manihot esculenta.</title>
        <authorList>
            <person name="Bredeson J.V."/>
            <person name="Prochnik S.E."/>
            <person name="Lyons J.B."/>
            <person name="Schmutz J."/>
            <person name="Grimwood J."/>
            <person name="Vrebalov J."/>
            <person name="Bart R.S."/>
            <person name="Amuge T."/>
            <person name="Ferguson M.E."/>
            <person name="Green R."/>
            <person name="Putnam N."/>
            <person name="Stites J."/>
            <person name="Rounsley S."/>
            <person name="Rokhsar D.S."/>
        </authorList>
    </citation>
    <scope>NUCLEOTIDE SEQUENCE [LARGE SCALE GENOMIC DNA]</scope>
    <source>
        <tissue evidence="1">Leaf</tissue>
    </source>
</reference>
<dbReference type="EMBL" id="CM004403">
    <property type="protein sequence ID" value="OAY24605.1"/>
    <property type="molecule type" value="Genomic_DNA"/>
</dbReference>
<evidence type="ECO:0000313" key="1">
    <source>
        <dbReference type="EMBL" id="OAY24605.1"/>
    </source>
</evidence>
<dbReference type="AlphaFoldDB" id="A0A2C9U577"/>
<proteinExistence type="predicted"/>
<protein>
    <submittedName>
        <fullName evidence="1">Uncharacterized protein</fullName>
    </submittedName>
</protein>